<feature type="region of interest" description="Disordered" evidence="1">
    <location>
        <begin position="1"/>
        <end position="67"/>
    </location>
</feature>
<accession>A0AAN0IW20</accession>
<keyword evidence="3" id="KW-1185">Reference proteome</keyword>
<evidence type="ECO:0000313" key="3">
    <source>
        <dbReference type="Proteomes" id="UP000007879"/>
    </source>
</evidence>
<dbReference type="GeneID" id="109580381"/>
<name>A0AAN0IW20_AMPQE</name>
<reference evidence="3" key="1">
    <citation type="journal article" date="2010" name="Nature">
        <title>The Amphimedon queenslandica genome and the evolution of animal complexity.</title>
        <authorList>
            <person name="Srivastava M."/>
            <person name="Simakov O."/>
            <person name="Chapman J."/>
            <person name="Fahey B."/>
            <person name="Gauthier M.E."/>
            <person name="Mitros T."/>
            <person name="Richards G.S."/>
            <person name="Conaco C."/>
            <person name="Dacre M."/>
            <person name="Hellsten U."/>
            <person name="Larroux C."/>
            <person name="Putnam N.H."/>
            <person name="Stanke M."/>
            <person name="Adamska M."/>
            <person name="Darling A."/>
            <person name="Degnan S.M."/>
            <person name="Oakley T.H."/>
            <person name="Plachetzki D.C."/>
            <person name="Zhai Y."/>
            <person name="Adamski M."/>
            <person name="Calcino A."/>
            <person name="Cummins S.F."/>
            <person name="Goodstein D.M."/>
            <person name="Harris C."/>
            <person name="Jackson D.J."/>
            <person name="Leys S.P."/>
            <person name="Shu S."/>
            <person name="Woodcroft B.J."/>
            <person name="Vervoort M."/>
            <person name="Kosik K.S."/>
            <person name="Manning G."/>
            <person name="Degnan B.M."/>
            <person name="Rokhsar D.S."/>
        </authorList>
    </citation>
    <scope>NUCLEOTIDE SEQUENCE [LARGE SCALE GENOMIC DNA]</scope>
</reference>
<feature type="compositionally biased region" description="Low complexity" evidence="1">
    <location>
        <begin position="21"/>
        <end position="35"/>
    </location>
</feature>
<dbReference type="RefSeq" id="XP_019849010.1">
    <property type="nucleotide sequence ID" value="XM_019993451.1"/>
</dbReference>
<dbReference type="InterPro" id="IPR006616">
    <property type="entry name" value="DM9_repeat"/>
</dbReference>
<reference evidence="2" key="2">
    <citation type="submission" date="2024-06" db="UniProtKB">
        <authorList>
            <consortium name="EnsemblMetazoa"/>
        </authorList>
    </citation>
    <scope>IDENTIFICATION</scope>
</reference>
<feature type="region of interest" description="Disordered" evidence="1">
    <location>
        <begin position="99"/>
        <end position="119"/>
    </location>
</feature>
<dbReference type="Pfam" id="PF11901">
    <property type="entry name" value="DM9"/>
    <property type="match status" value="1"/>
</dbReference>
<dbReference type="PANTHER" id="PTHR31649">
    <property type="entry name" value="AGAP009604-PA"/>
    <property type="match status" value="1"/>
</dbReference>
<dbReference type="AlphaFoldDB" id="A0AAN0IW20"/>
<dbReference type="Proteomes" id="UP000007879">
    <property type="component" value="Unassembled WGS sequence"/>
</dbReference>
<protein>
    <submittedName>
        <fullName evidence="2">Uncharacterized protein</fullName>
    </submittedName>
</protein>
<feature type="compositionally biased region" description="Low complexity" evidence="1">
    <location>
        <begin position="44"/>
        <end position="67"/>
    </location>
</feature>
<feature type="compositionally biased region" description="Low complexity" evidence="1">
    <location>
        <begin position="1"/>
        <end position="14"/>
    </location>
</feature>
<proteinExistence type="predicted"/>
<dbReference type="PANTHER" id="PTHR31649:SF1">
    <property type="entry name" value="FARNESOIC ACID O-METHYL TRANSFERASE DOMAIN-CONTAINING PROTEIN"/>
    <property type="match status" value="1"/>
</dbReference>
<dbReference type="KEGG" id="aqu:109580381"/>
<dbReference type="EnsemblMetazoa" id="XM_019993451.1">
    <property type="protein sequence ID" value="XP_019849010.1"/>
    <property type="gene ID" value="LOC109580381"/>
</dbReference>
<sequence length="529" mass="57058">MSGTQSTESSSQQGPFNTPFSFGGQTAQTGAQTTFGGSGGGFFGSTAQQQPQQQQQGFGLQQQQQGFGLQQQQQQGLGLQQQQGGGGLFQQQQLPQQYFGQQQPQQGANNQANGPKEAKGVTSDILEWVAGSNGSIPEDAVEGGWCSSTQEHYYIARAKDASTGGVYPGYVLPSKKLFYFVSKMIDQRRRGNFYLGGGNQMQVGTNPNYKVLVNPNKAETLSWVYLHFNQGFGLSSIIRNIVPVNALEAGYANNGSSLFIGRTCSHATGDIVPGAVHSNALVYTENEGVASPSINFFEILCVTKKDETAKAKDVFLYDIKYKMENAFIKWSQVPLEKAALVNKSSVKQKMSSSHQPGIPTTFKWTVNGSDIIGNTEVQIKGPVPTVFGGNKSHRLHLLDGQRFLNLLPTGRGGIDNAVFGGVVNPGQYSSPNLSGMFVPTLITMPLANCLQIENTAGQESCTLAVPPSCRVILQIQGIQAELCVPFEGKLKIIYTNNHVEDIDIEGTYDHTSIKGTAMAVMDEKPVVNT</sequence>
<evidence type="ECO:0000313" key="2">
    <source>
        <dbReference type="EnsemblMetazoa" id="XP_019849010.1"/>
    </source>
</evidence>
<organism evidence="2 3">
    <name type="scientific">Amphimedon queenslandica</name>
    <name type="common">Sponge</name>
    <dbReference type="NCBI Taxonomy" id="400682"/>
    <lineage>
        <taxon>Eukaryota</taxon>
        <taxon>Metazoa</taxon>
        <taxon>Porifera</taxon>
        <taxon>Demospongiae</taxon>
        <taxon>Heteroscleromorpha</taxon>
        <taxon>Haplosclerida</taxon>
        <taxon>Niphatidae</taxon>
        <taxon>Amphimedon</taxon>
    </lineage>
</organism>
<evidence type="ECO:0000256" key="1">
    <source>
        <dbReference type="SAM" id="MobiDB-lite"/>
    </source>
</evidence>